<evidence type="ECO:0000313" key="1">
    <source>
        <dbReference type="EMBL" id="NRT89268.1"/>
    </source>
</evidence>
<dbReference type="Gene3D" id="3.40.50.2000">
    <property type="entry name" value="Glycogen Phosphorylase B"/>
    <property type="match status" value="1"/>
</dbReference>
<name>A0AAX0B3Q6_CLOBE</name>
<evidence type="ECO:0008006" key="3">
    <source>
        <dbReference type="Google" id="ProtNLM"/>
    </source>
</evidence>
<dbReference type="AlphaFoldDB" id="A0AAX0B3Q6"/>
<reference evidence="1" key="1">
    <citation type="submission" date="2020-05" db="EMBL/GenBank/DDBJ databases">
        <authorList>
            <person name="Brown S."/>
            <person name="Huntemann M."/>
            <person name="Clum A."/>
            <person name="Spunde A."/>
            <person name="Palaniappan K."/>
            <person name="Ritter S."/>
            <person name="Mikhailova N."/>
            <person name="Chen I.-M."/>
            <person name="Stamatis D."/>
            <person name="Reddy T."/>
            <person name="O'Malley R."/>
            <person name="Daum C."/>
            <person name="Shapiro N."/>
            <person name="Ivanova N."/>
            <person name="Kyrpides N."/>
            <person name="Woyke T."/>
        </authorList>
    </citation>
    <scope>NUCLEOTIDE SEQUENCE</scope>
    <source>
        <strain evidence="1">DJ080</strain>
    </source>
</reference>
<dbReference type="RefSeq" id="WP_077842858.1">
    <property type="nucleotide sequence ID" value="NZ_CP107022.1"/>
</dbReference>
<proteinExistence type="predicted"/>
<reference evidence="1" key="2">
    <citation type="journal article" date="2022" name="Nat. Biotechnol.">
        <title>Carbon-negative production of acetone and isopropanol by gas fermentation at industrial pilot scale.</title>
        <authorList>
            <person name="Liew F.E."/>
            <person name="Nogle R."/>
            <person name="Abdalla T."/>
            <person name="Rasor B.J."/>
            <person name="Canter C."/>
            <person name="Jensen R.O."/>
            <person name="Wang L."/>
            <person name="Strutz J."/>
            <person name="Chirania P."/>
            <person name="De Tissera S."/>
            <person name="Mueller A.P."/>
            <person name="Ruan Z."/>
            <person name="Gao A."/>
            <person name="Tran L."/>
            <person name="Engle N.L."/>
            <person name="Bromley J.C."/>
            <person name="Daniell J."/>
            <person name="Conrado R."/>
            <person name="Tschaplinski T.J."/>
            <person name="Giannone R.J."/>
            <person name="Hettich R.L."/>
            <person name="Karim A.S."/>
            <person name="Simpson S.D."/>
            <person name="Brown S.D."/>
            <person name="Leang C."/>
            <person name="Jewett M.C."/>
            <person name="Kopke M."/>
        </authorList>
    </citation>
    <scope>NUCLEOTIDE SEQUENCE</scope>
    <source>
        <strain evidence="1">DJ080</strain>
    </source>
</reference>
<evidence type="ECO:0000313" key="2">
    <source>
        <dbReference type="Proteomes" id="UP001193748"/>
    </source>
</evidence>
<gene>
    <name evidence="1" type="ORF">B0H41_002947</name>
</gene>
<sequence length="359" mass="42630">MIKIFEDSIIYVVCPHGNSSGGAETLHQLVSELRNDGYKAYIYYHLAKNKKNIEIPNKFKEYDVEYVINIIDNDKNVMIIPESYTELIYKYKKIRKCIWFLSVDFYFYNLNKNLTCEILKKRNIPITVQPFIKPFLYLYLALRRKSFRELHFDKDKNINSYFYLYNCQYAKDFLINNGIKEANTFYLCGPIRDDYIKTARDECVKEDIVVYNPAKGYQYTKKIIEKLSKVNSKIKVIAIKNMTPVDIKKLLKKAKVYIDFGFFPGPERIPREAVCCYCNIITSTLGSAKNDIDVLVPREFKFNVSDDNIQKIVETIILLINKYDENVYKFNEYRKKVSYQKHLFENNVLEIFDRNFKIQ</sequence>
<dbReference type="SUPFAM" id="SSF53756">
    <property type="entry name" value="UDP-Glycosyltransferase/glycogen phosphorylase"/>
    <property type="match status" value="1"/>
</dbReference>
<dbReference type="Proteomes" id="UP001193748">
    <property type="component" value="Unassembled WGS sequence"/>
</dbReference>
<accession>A0AAX0B3Q6</accession>
<protein>
    <recommendedName>
        <fullName evidence="3">Glycosyltransferase</fullName>
    </recommendedName>
</protein>
<organism evidence="1 2">
    <name type="scientific">Clostridium beijerinckii</name>
    <name type="common">Clostridium MP</name>
    <dbReference type="NCBI Taxonomy" id="1520"/>
    <lineage>
        <taxon>Bacteria</taxon>
        <taxon>Bacillati</taxon>
        <taxon>Bacillota</taxon>
        <taxon>Clostridia</taxon>
        <taxon>Eubacteriales</taxon>
        <taxon>Clostridiaceae</taxon>
        <taxon>Clostridium</taxon>
    </lineage>
</organism>
<dbReference type="EMBL" id="JABSWW010000001">
    <property type="protein sequence ID" value="NRT89268.1"/>
    <property type="molecule type" value="Genomic_DNA"/>
</dbReference>
<comment type="caution">
    <text evidence="1">The sequence shown here is derived from an EMBL/GenBank/DDBJ whole genome shotgun (WGS) entry which is preliminary data.</text>
</comment>